<proteinExistence type="predicted"/>
<feature type="transmembrane region" description="Helical" evidence="1">
    <location>
        <begin position="67"/>
        <end position="90"/>
    </location>
</feature>
<protein>
    <submittedName>
        <fullName evidence="2">Uncharacterized protein</fullName>
    </submittedName>
</protein>
<sequence length="98" mass="11262">MDLPGFNIVLIILTIICLITMMVFLFFISRFYELKFRQSTYYLIYLMPGLAFIALLLFALITGGDILQWVALITNLLSLMVLSTFGFLLYSKMMGVSR</sequence>
<evidence type="ECO:0000313" key="2">
    <source>
        <dbReference type="EMBL" id="MCD1295913.1"/>
    </source>
</evidence>
<keyword evidence="1" id="KW-1133">Transmembrane helix</keyword>
<feature type="transmembrane region" description="Helical" evidence="1">
    <location>
        <begin position="6"/>
        <end position="28"/>
    </location>
</feature>
<reference evidence="2 3" key="1">
    <citation type="submission" date="2017-11" db="EMBL/GenBank/DDBJ databases">
        <title>Isolation and Characterization of Family Methanocellaceae Species from Potential Methane Hydrate Area Offshore Southwestern Taiwan.</title>
        <authorList>
            <person name="Zhang W.-L."/>
            <person name="Chen W.-C."/>
            <person name="Lai M.-C."/>
            <person name="Chen S.-C."/>
        </authorList>
    </citation>
    <scope>NUCLEOTIDE SEQUENCE [LARGE SCALE GENOMIC DNA]</scope>
    <source>
        <strain evidence="2 3">CWC-04</strain>
    </source>
</reference>
<comment type="caution">
    <text evidence="2">The sequence shown here is derived from an EMBL/GenBank/DDBJ whole genome shotgun (WGS) entry which is preliminary data.</text>
</comment>
<keyword evidence="1" id="KW-0472">Membrane</keyword>
<name>A0AAP2REM7_9EURY</name>
<evidence type="ECO:0000313" key="3">
    <source>
        <dbReference type="Proteomes" id="UP001320159"/>
    </source>
</evidence>
<gene>
    <name evidence="2" type="ORF">CUJ83_13000</name>
</gene>
<evidence type="ECO:0000256" key="1">
    <source>
        <dbReference type="SAM" id="Phobius"/>
    </source>
</evidence>
<organism evidence="2 3">
    <name type="scientific">Methanooceanicella nereidis</name>
    <dbReference type="NCBI Taxonomy" id="2052831"/>
    <lineage>
        <taxon>Archaea</taxon>
        <taxon>Methanobacteriati</taxon>
        <taxon>Methanobacteriota</taxon>
        <taxon>Stenosarchaea group</taxon>
        <taxon>Methanomicrobia</taxon>
        <taxon>Methanocellales</taxon>
        <taxon>Methanocellaceae</taxon>
        <taxon>Methanooceanicella</taxon>
    </lineage>
</organism>
<dbReference type="EMBL" id="PGCK01000012">
    <property type="protein sequence ID" value="MCD1295913.1"/>
    <property type="molecule type" value="Genomic_DNA"/>
</dbReference>
<feature type="transmembrane region" description="Helical" evidence="1">
    <location>
        <begin position="40"/>
        <end position="61"/>
    </location>
</feature>
<accession>A0AAP2REM7</accession>
<dbReference type="AlphaFoldDB" id="A0AAP2REM7"/>
<dbReference type="Proteomes" id="UP001320159">
    <property type="component" value="Unassembled WGS sequence"/>
</dbReference>
<dbReference type="RefSeq" id="WP_230742772.1">
    <property type="nucleotide sequence ID" value="NZ_PGCK01000012.1"/>
</dbReference>
<keyword evidence="3" id="KW-1185">Reference proteome</keyword>
<keyword evidence="1" id="KW-0812">Transmembrane</keyword>